<evidence type="ECO:0000256" key="1">
    <source>
        <dbReference type="SAM" id="MobiDB-lite"/>
    </source>
</evidence>
<dbReference type="Proteomes" id="UP000243719">
    <property type="component" value="Unassembled WGS sequence"/>
</dbReference>
<feature type="compositionally biased region" description="Basic and acidic residues" evidence="1">
    <location>
        <begin position="23"/>
        <end position="35"/>
    </location>
</feature>
<dbReference type="EMBL" id="FNLO01000002">
    <property type="protein sequence ID" value="SDV47258.1"/>
    <property type="molecule type" value="Genomic_DNA"/>
</dbReference>
<name>A0A1H2PMG4_9BURK</name>
<accession>A0A1H2PMG4</accession>
<feature type="region of interest" description="Disordered" evidence="1">
    <location>
        <begin position="21"/>
        <end position="45"/>
    </location>
</feature>
<proteinExistence type="predicted"/>
<gene>
    <name evidence="2" type="ORF">SAMN05216551_102415</name>
</gene>
<dbReference type="STRING" id="1770053.SAMN05216551_102415"/>
<evidence type="ECO:0000313" key="2">
    <source>
        <dbReference type="EMBL" id="SDV47258.1"/>
    </source>
</evidence>
<dbReference type="AlphaFoldDB" id="A0A1H2PMG4"/>
<feature type="compositionally biased region" description="Basic residues" evidence="1">
    <location>
        <begin position="36"/>
        <end position="45"/>
    </location>
</feature>
<organism evidence="2 3">
    <name type="scientific">Chitinasiproducens palmae</name>
    <dbReference type="NCBI Taxonomy" id="1770053"/>
    <lineage>
        <taxon>Bacteria</taxon>
        <taxon>Pseudomonadati</taxon>
        <taxon>Pseudomonadota</taxon>
        <taxon>Betaproteobacteria</taxon>
        <taxon>Burkholderiales</taxon>
        <taxon>Burkholderiaceae</taxon>
        <taxon>Chitinasiproducens</taxon>
    </lineage>
</organism>
<reference evidence="3" key="1">
    <citation type="submission" date="2016-09" db="EMBL/GenBank/DDBJ databases">
        <authorList>
            <person name="Varghese N."/>
            <person name="Submissions S."/>
        </authorList>
    </citation>
    <scope>NUCLEOTIDE SEQUENCE [LARGE SCALE GENOMIC DNA]</scope>
    <source>
        <strain evidence="3">JS23</strain>
    </source>
</reference>
<keyword evidence="3" id="KW-1185">Reference proteome</keyword>
<evidence type="ECO:0000313" key="3">
    <source>
        <dbReference type="Proteomes" id="UP000243719"/>
    </source>
</evidence>
<protein>
    <submittedName>
        <fullName evidence="2">Uncharacterized protein</fullName>
    </submittedName>
</protein>
<sequence>MPRGTLGSPAQERLLMSALSLRAEGRPDTAGVKRERAPHRASRYG</sequence>